<sequence>MELNRRKADLLARINAAGENRYELLAELRKLTADISARGMEVSINLRTTLEEMEDEATEAEMDNMPV</sequence>
<protein>
    <submittedName>
        <fullName evidence="1">Uncharacterized protein</fullName>
    </submittedName>
</protein>
<keyword evidence="2" id="KW-1185">Reference proteome</keyword>
<dbReference type="AlphaFoldDB" id="A0A2T0WJE2"/>
<organism evidence="1 2">
    <name type="scientific">Donghicola tyrosinivorans</name>
    <dbReference type="NCBI Taxonomy" id="1652492"/>
    <lineage>
        <taxon>Bacteria</taxon>
        <taxon>Pseudomonadati</taxon>
        <taxon>Pseudomonadota</taxon>
        <taxon>Alphaproteobacteria</taxon>
        <taxon>Rhodobacterales</taxon>
        <taxon>Roseobacteraceae</taxon>
        <taxon>Donghicola</taxon>
    </lineage>
</organism>
<evidence type="ECO:0000313" key="2">
    <source>
        <dbReference type="Proteomes" id="UP000238392"/>
    </source>
</evidence>
<comment type="caution">
    <text evidence="1">The sequence shown here is derived from an EMBL/GenBank/DDBJ whole genome shotgun (WGS) entry which is preliminary data.</text>
</comment>
<name>A0A2T0WJE2_9RHOB</name>
<dbReference type="EMBL" id="PVTQ01000011">
    <property type="protein sequence ID" value="PRY86785.1"/>
    <property type="molecule type" value="Genomic_DNA"/>
</dbReference>
<gene>
    <name evidence="1" type="ORF">CLV74_11115</name>
</gene>
<proteinExistence type="predicted"/>
<dbReference type="Proteomes" id="UP000238392">
    <property type="component" value="Unassembled WGS sequence"/>
</dbReference>
<accession>A0A2T0WJE2</accession>
<evidence type="ECO:0000313" key="1">
    <source>
        <dbReference type="EMBL" id="PRY86785.1"/>
    </source>
</evidence>
<dbReference type="RefSeq" id="WP_106266238.1">
    <property type="nucleotide sequence ID" value="NZ_PVTQ01000011.1"/>
</dbReference>
<reference evidence="1 2" key="1">
    <citation type="submission" date="2018-03" db="EMBL/GenBank/DDBJ databases">
        <title>Genomic Encyclopedia of Archaeal and Bacterial Type Strains, Phase II (KMG-II): from individual species to whole genera.</title>
        <authorList>
            <person name="Goeker M."/>
        </authorList>
    </citation>
    <scope>NUCLEOTIDE SEQUENCE [LARGE SCALE GENOMIC DNA]</scope>
    <source>
        <strain evidence="1 2">DSM 100212</strain>
    </source>
</reference>